<reference evidence="2" key="1">
    <citation type="submission" date="2022-10" db="EMBL/GenBank/DDBJ databases">
        <authorList>
            <person name="Chen Y."/>
            <person name="Dougan E. K."/>
            <person name="Chan C."/>
            <person name="Rhodes N."/>
            <person name="Thang M."/>
        </authorList>
    </citation>
    <scope>NUCLEOTIDE SEQUENCE</scope>
</reference>
<feature type="compositionally biased region" description="Basic and acidic residues" evidence="1">
    <location>
        <begin position="843"/>
        <end position="852"/>
    </location>
</feature>
<gene>
    <name evidence="2" type="ORF">C1SCF055_LOCUS31285</name>
</gene>
<comment type="caution">
    <text evidence="2">The sequence shown here is derived from an EMBL/GenBank/DDBJ whole genome shotgun (WGS) entry which is preliminary data.</text>
</comment>
<feature type="region of interest" description="Disordered" evidence="1">
    <location>
        <begin position="804"/>
        <end position="852"/>
    </location>
</feature>
<feature type="compositionally biased region" description="Basic and acidic residues" evidence="1">
    <location>
        <begin position="322"/>
        <end position="341"/>
    </location>
</feature>
<reference evidence="3 4" key="2">
    <citation type="submission" date="2024-05" db="EMBL/GenBank/DDBJ databases">
        <authorList>
            <person name="Chen Y."/>
            <person name="Shah S."/>
            <person name="Dougan E. K."/>
            <person name="Thang M."/>
            <person name="Chan C."/>
        </authorList>
    </citation>
    <scope>NUCLEOTIDE SEQUENCE [LARGE SCALE GENOMIC DNA]</scope>
</reference>
<feature type="region of interest" description="Disordered" evidence="1">
    <location>
        <begin position="97"/>
        <end position="194"/>
    </location>
</feature>
<accession>A0A9P1G958</accession>
<feature type="compositionally biased region" description="Basic and acidic residues" evidence="1">
    <location>
        <begin position="176"/>
        <end position="194"/>
    </location>
</feature>
<name>A0A9P1G958_9DINO</name>
<feature type="compositionally biased region" description="Basic residues" evidence="1">
    <location>
        <begin position="131"/>
        <end position="142"/>
    </location>
</feature>
<feature type="region of interest" description="Disordered" evidence="1">
    <location>
        <begin position="273"/>
        <end position="369"/>
    </location>
</feature>
<feature type="compositionally biased region" description="Low complexity" evidence="1">
    <location>
        <begin position="286"/>
        <end position="298"/>
    </location>
</feature>
<organism evidence="2">
    <name type="scientific">Cladocopium goreaui</name>
    <dbReference type="NCBI Taxonomy" id="2562237"/>
    <lineage>
        <taxon>Eukaryota</taxon>
        <taxon>Sar</taxon>
        <taxon>Alveolata</taxon>
        <taxon>Dinophyceae</taxon>
        <taxon>Suessiales</taxon>
        <taxon>Symbiodiniaceae</taxon>
        <taxon>Cladocopium</taxon>
    </lineage>
</organism>
<feature type="compositionally biased region" description="Basic and acidic residues" evidence="1">
    <location>
        <begin position="273"/>
        <end position="285"/>
    </location>
</feature>
<evidence type="ECO:0000313" key="2">
    <source>
        <dbReference type="EMBL" id="CAI4005575.1"/>
    </source>
</evidence>
<dbReference type="EMBL" id="CAMXCT030003651">
    <property type="protein sequence ID" value="CAL4792887.1"/>
    <property type="molecule type" value="Genomic_DNA"/>
</dbReference>
<feature type="compositionally biased region" description="Basic and acidic residues" evidence="1">
    <location>
        <begin position="299"/>
        <end position="315"/>
    </location>
</feature>
<evidence type="ECO:0000256" key="1">
    <source>
        <dbReference type="SAM" id="MobiDB-lite"/>
    </source>
</evidence>
<keyword evidence="4" id="KW-1185">Reference proteome</keyword>
<protein>
    <submittedName>
        <fullName evidence="2">Uncharacterized protein</fullName>
    </submittedName>
</protein>
<dbReference type="Proteomes" id="UP001152797">
    <property type="component" value="Unassembled WGS sequence"/>
</dbReference>
<feature type="compositionally biased region" description="Basic and acidic residues" evidence="1">
    <location>
        <begin position="108"/>
        <end position="130"/>
    </location>
</feature>
<dbReference type="EMBL" id="CAMXCT010003651">
    <property type="protein sequence ID" value="CAI4005575.1"/>
    <property type="molecule type" value="Genomic_DNA"/>
</dbReference>
<feature type="region of interest" description="Disordered" evidence="1">
    <location>
        <begin position="995"/>
        <end position="1030"/>
    </location>
</feature>
<sequence length="1030" mass="115259">MGRGETFVVSRQQPDDLIASTCVVDLTCVVRGYLRGDTCVVSSQLADDSMASTCEVDLTCVPDDTIASTCVVDLTCVVRGYLRGIQSSACMACASSEESAETEDESERQDAPTEKPDSKAEPKEEKESSGHRGKRRRRHTRSRDRDRGRRRDRKSPSARRETSRREMRSSVPEPLDPPRSKQEDSTKASKGKEYKGAGKKRDFWICLECGQKVAPYKAAMEQHKHLNEHCIACQQWNRLPKWEQNEAGSWPRCKHEARANKYGRQTELAEEGRHYWEEEGDRDRSPAWSLRSAAAAASSHRDRSVISPVRKENMNKKSKGKTSPEKGKKERTEKRDSSPEKPKKKKKKEASGSSEPSDDKRKSSAKRSGQVLQQLLVSASKEDVRGRWQPEPDQSWKDAWRNLSQCIDMAEAKAHHERAYEVEDRLIRFNCVLLRATHWLPGAVQGESIRINCKASAWTTGKWKRYEERVRGYHAEHFAAAMEDALHLNSALRKVGETFRNEMSWLQCVLTYLPVTQQSMQYGESSDDASWADFCIRAANLDGLQQVLSQQHGNEARVAVEALRWALWWSAARCDAVGANEDMVTCLRTQRLLDSAFLPREVMRILPGDFLVVPVHIPVWNDEWERVRWQAQEHVAEVQKGEQILLSMLPSLHSCLGLREGCWIDRALAIVGDQNLQVLQLAVSPKGSNLDSFSGEESCKFFRDVRRKKAEAPNSRLQWTSLRAMLVSALTQRRVSSFKSKLTGKELPLEVWMTKGWPKETVLASRNFWSDKHHCQLYVVDVTEKTWSEEYQTVESEVLQHEADATAARQGKKKKKKQGPNADEPHSSDDEMALPCATGTGEEVDKKKAEKSQKKVLQINASLANRAAKAMGPISQNWTSLATLQEKVAKAGVTVPTGIAESAQQATEKFRNWSEAARAAVNMHESAKQLAEEDVQRLADLPFGPADLKTAVQQSVEICKSLRALIPAKAAKGKAKPKACPKAAAVAVAETGAVAAAETNDASPGEVPARGDDTSTVEPVAKRRRMKSAS</sequence>
<dbReference type="EMBL" id="CAMXCT020003651">
    <property type="protein sequence ID" value="CAL1158950.1"/>
    <property type="molecule type" value="Genomic_DNA"/>
</dbReference>
<evidence type="ECO:0000313" key="3">
    <source>
        <dbReference type="EMBL" id="CAL4792887.1"/>
    </source>
</evidence>
<proteinExistence type="predicted"/>
<dbReference type="AlphaFoldDB" id="A0A9P1G958"/>
<evidence type="ECO:0000313" key="4">
    <source>
        <dbReference type="Proteomes" id="UP001152797"/>
    </source>
</evidence>
<feature type="compositionally biased region" description="Acidic residues" evidence="1">
    <location>
        <begin position="98"/>
        <end position="107"/>
    </location>
</feature>
<feature type="compositionally biased region" description="Basic and acidic residues" evidence="1">
    <location>
        <begin position="143"/>
        <end position="168"/>
    </location>
</feature>